<evidence type="ECO:0008006" key="3">
    <source>
        <dbReference type="Google" id="ProtNLM"/>
    </source>
</evidence>
<protein>
    <recommendedName>
        <fullName evidence="3">Group-specific protein</fullName>
    </recommendedName>
</protein>
<dbReference type="EMBL" id="WEID01000057">
    <property type="protein sequence ID" value="KAB8133620.1"/>
    <property type="molecule type" value="Genomic_DNA"/>
</dbReference>
<comment type="caution">
    <text evidence="1">The sequence shown here is derived from an EMBL/GenBank/DDBJ whole genome shotgun (WGS) entry which is preliminary data.</text>
</comment>
<sequence length="191" mass="23096">MENSFEMETDTSFTLNFLIYIQNMYLNQIRKKDEPRFPYLSTKVVFKEGFEIKYRELWNEVSQKIFSSNNDMKIFYEDKDLFYLKLFENSPDNLKSFNEVYKAFRVWWGSFAGRFSMERSIDETGHTLYVDLSNWLMQRGETPQKRLHISLIYDECVLADTPVSSYLAVIPIRDFFINYKELVPRIRECFY</sequence>
<proteinExistence type="predicted"/>
<dbReference type="AlphaFoldDB" id="A0A7C8GT16"/>
<name>A0A7C8GT16_9BACI</name>
<evidence type="ECO:0000313" key="2">
    <source>
        <dbReference type="Proteomes" id="UP000480246"/>
    </source>
</evidence>
<evidence type="ECO:0000313" key="1">
    <source>
        <dbReference type="EMBL" id="KAB8133620.1"/>
    </source>
</evidence>
<dbReference type="RefSeq" id="WP_153403689.1">
    <property type="nucleotide sequence ID" value="NZ_ML762431.1"/>
</dbReference>
<dbReference type="OrthoDB" id="2603162at2"/>
<gene>
    <name evidence="1" type="ORF">F9U64_11990</name>
</gene>
<reference evidence="1 2" key="1">
    <citation type="submission" date="2019-10" db="EMBL/GenBank/DDBJ databases">
        <title>Gracilibacillus sp. nov. isolated from rice seeds.</title>
        <authorList>
            <person name="He S."/>
        </authorList>
    </citation>
    <scope>NUCLEOTIDE SEQUENCE [LARGE SCALE GENOMIC DNA]</scope>
    <source>
        <strain evidence="1 2">TD8</strain>
    </source>
</reference>
<keyword evidence="2" id="KW-1185">Reference proteome</keyword>
<dbReference type="Proteomes" id="UP000480246">
    <property type="component" value="Unassembled WGS sequence"/>
</dbReference>
<organism evidence="1 2">
    <name type="scientific">Gracilibacillus oryzae</name>
    <dbReference type="NCBI Taxonomy" id="1672701"/>
    <lineage>
        <taxon>Bacteria</taxon>
        <taxon>Bacillati</taxon>
        <taxon>Bacillota</taxon>
        <taxon>Bacilli</taxon>
        <taxon>Bacillales</taxon>
        <taxon>Bacillaceae</taxon>
        <taxon>Gracilibacillus</taxon>
    </lineage>
</organism>
<accession>A0A7C8GT16</accession>